<organism evidence="8 9">
    <name type="scientific">Marasmius tenuissimus</name>
    <dbReference type="NCBI Taxonomy" id="585030"/>
    <lineage>
        <taxon>Eukaryota</taxon>
        <taxon>Fungi</taxon>
        <taxon>Dikarya</taxon>
        <taxon>Basidiomycota</taxon>
        <taxon>Agaricomycotina</taxon>
        <taxon>Agaricomycetes</taxon>
        <taxon>Agaricomycetidae</taxon>
        <taxon>Agaricales</taxon>
        <taxon>Marasmiineae</taxon>
        <taxon>Marasmiaceae</taxon>
        <taxon>Marasmius</taxon>
    </lineage>
</organism>
<reference evidence="8 9" key="1">
    <citation type="submission" date="2024-05" db="EMBL/GenBank/DDBJ databases">
        <title>A draft genome resource for the thread blight pathogen Marasmius tenuissimus strain MS-2.</title>
        <authorList>
            <person name="Yulfo-Soto G.E."/>
            <person name="Baruah I.K."/>
            <person name="Amoako-Attah I."/>
            <person name="Bukari Y."/>
            <person name="Meinhardt L.W."/>
            <person name="Bailey B.A."/>
            <person name="Cohen S.P."/>
        </authorList>
    </citation>
    <scope>NUCLEOTIDE SEQUENCE [LARGE SCALE GENOMIC DNA]</scope>
    <source>
        <strain evidence="8 9">MS-2</strain>
    </source>
</reference>
<dbReference type="InterPro" id="IPR004839">
    <property type="entry name" value="Aminotransferase_I/II_large"/>
</dbReference>
<dbReference type="PANTHER" id="PTHR42790">
    <property type="entry name" value="AMINOTRANSFERASE"/>
    <property type="match status" value="1"/>
</dbReference>
<comment type="caution">
    <text evidence="8">The sequence shown here is derived from an EMBL/GenBank/DDBJ whole genome shotgun (WGS) entry which is preliminary data.</text>
</comment>
<sequence length="687" mass="78063">MSPEKRMEALDLSHHLSDVARQRNASPLKFLMKYMGRPGVITLVGGLPNENYFPISSMSGQVLVPDSFPVDGDKGEPSNGFAWFWKLFGKSSPVERTTSFTVERYSDNSNDITLATSLQYGMAKGMPQLMSMINEFTEKVFQPGYSNYTTGIDLGNTDGIHKTITTLCNPGEGVLFGEWTYPSTINAIKPYNIHAIPVKMDGQGVRSDDLRKILSEWDESSRGMPRPHVLYTIPVGQNPTGLTVEYARKKEIYDVCVEFDVIIIEDDPYYFLQSGPYVPKAERGTDVLSTPNEDFIAQLVPSYLKLDYQGRVIRLDTFSKVYLSLLFDGLVVTTKIEHCPWQPFGLVFVASTLLQWRYEGYIRWLRGIRAQYKQRRDDFVDCLAEAFDLRKTVGTEALEGCTIYEGYLRPQSGFISSEKTPVTPVLSFVPPTSGMFVWSKIPLRAKLLFIAELAEGAERYEDVVIQIKTIIEKFGPRLTNDERNFLSVAYKNMTNNLRNSWRVVDTVGKIEASRPAIVARKVMLIQKQRMKIERELADVCRDIVNLLNSKLLPAAEKGEERVFYSKMKGDYYRYLAEFSRPEDFERYAKESLDAYKSAYRHALETLDPIHPTRLGLALNFAVFYHDVKKSPDRACHLAKSAFDDAVLSPQATDPDLTQTIRDALQILQLLKDDLIAWSKEIPEDGDH</sequence>
<dbReference type="InterPro" id="IPR036815">
    <property type="entry name" value="14-3-3_dom_sf"/>
</dbReference>
<dbReference type="InterPro" id="IPR050859">
    <property type="entry name" value="Class-I_PLP-dep_aminotransf"/>
</dbReference>
<evidence type="ECO:0000256" key="4">
    <source>
        <dbReference type="ARBA" id="ARBA00022576"/>
    </source>
</evidence>
<dbReference type="Gene3D" id="1.20.190.20">
    <property type="entry name" value="14-3-3 domain"/>
    <property type="match status" value="1"/>
</dbReference>
<dbReference type="InterPro" id="IPR015421">
    <property type="entry name" value="PyrdxlP-dep_Trfase_major"/>
</dbReference>
<accession>A0ABR3AAT5</accession>
<keyword evidence="4" id="KW-0032">Aminotransferase</keyword>
<dbReference type="SMART" id="SM00101">
    <property type="entry name" value="14_3_3"/>
    <property type="match status" value="1"/>
</dbReference>
<dbReference type="InterPro" id="IPR015424">
    <property type="entry name" value="PyrdxlP-dep_Trfase"/>
</dbReference>
<dbReference type="EMBL" id="JBBXMP010000005">
    <property type="protein sequence ID" value="KAL0070798.1"/>
    <property type="molecule type" value="Genomic_DNA"/>
</dbReference>
<keyword evidence="9" id="KW-1185">Reference proteome</keyword>
<name>A0ABR3AAT5_9AGAR</name>
<dbReference type="CDD" id="cd00609">
    <property type="entry name" value="AAT_like"/>
    <property type="match status" value="1"/>
</dbReference>
<gene>
    <name evidence="8" type="ORF">AAF712_002019</name>
</gene>
<dbReference type="PANTHER" id="PTHR42790:SF1">
    <property type="entry name" value="AROMATIC AMINO ACID AMINOTRANSFERASE, HYPOTHETICAL (EUROFUNG)"/>
    <property type="match status" value="1"/>
</dbReference>
<evidence type="ECO:0000313" key="9">
    <source>
        <dbReference type="Proteomes" id="UP001437256"/>
    </source>
</evidence>
<dbReference type="PRINTS" id="PR00305">
    <property type="entry name" value="1433ZETA"/>
</dbReference>
<evidence type="ECO:0000256" key="3">
    <source>
        <dbReference type="ARBA" id="ARBA00007441"/>
    </source>
</evidence>
<dbReference type="InterPro" id="IPR023410">
    <property type="entry name" value="14-3-3_domain"/>
</dbReference>
<dbReference type="Proteomes" id="UP001437256">
    <property type="component" value="Unassembled WGS sequence"/>
</dbReference>
<keyword evidence="5" id="KW-0808">Transferase</keyword>
<evidence type="ECO:0000313" key="8">
    <source>
        <dbReference type="EMBL" id="KAL0070798.1"/>
    </source>
</evidence>
<dbReference type="InterPro" id="IPR000308">
    <property type="entry name" value="14-3-3"/>
</dbReference>
<evidence type="ECO:0000259" key="7">
    <source>
        <dbReference type="SMART" id="SM00101"/>
    </source>
</evidence>
<dbReference type="Pfam" id="PF00244">
    <property type="entry name" value="14-3-3"/>
    <property type="match status" value="1"/>
</dbReference>
<evidence type="ECO:0000256" key="6">
    <source>
        <dbReference type="ARBA" id="ARBA00022898"/>
    </source>
</evidence>
<keyword evidence="6" id="KW-0663">Pyridoxal phosphate</keyword>
<dbReference type="Gene3D" id="3.40.640.10">
    <property type="entry name" value="Type I PLP-dependent aspartate aminotransferase-like (Major domain)"/>
    <property type="match status" value="1"/>
</dbReference>
<evidence type="ECO:0000256" key="2">
    <source>
        <dbReference type="ARBA" id="ARBA00006141"/>
    </source>
</evidence>
<protein>
    <recommendedName>
        <fullName evidence="7">14-3-3 domain-containing protein</fullName>
    </recommendedName>
</protein>
<dbReference type="Gene3D" id="3.90.1150.10">
    <property type="entry name" value="Aspartate Aminotransferase, domain 1"/>
    <property type="match status" value="1"/>
</dbReference>
<comment type="similarity">
    <text evidence="3">Belongs to the class-I pyridoxal-phosphate-dependent aminotransferase family.</text>
</comment>
<dbReference type="SUPFAM" id="SSF48445">
    <property type="entry name" value="14-3-3 protein"/>
    <property type="match status" value="1"/>
</dbReference>
<dbReference type="InterPro" id="IPR015422">
    <property type="entry name" value="PyrdxlP-dep_Trfase_small"/>
</dbReference>
<proteinExistence type="inferred from homology"/>
<feature type="domain" description="14-3-3" evidence="7">
    <location>
        <begin position="444"/>
        <end position="687"/>
    </location>
</feature>
<dbReference type="CDD" id="cd08774">
    <property type="entry name" value="14-3-3"/>
    <property type="match status" value="1"/>
</dbReference>
<evidence type="ECO:0000256" key="1">
    <source>
        <dbReference type="ARBA" id="ARBA00001933"/>
    </source>
</evidence>
<comment type="cofactor">
    <cofactor evidence="1">
        <name>pyridoxal 5'-phosphate</name>
        <dbReference type="ChEBI" id="CHEBI:597326"/>
    </cofactor>
</comment>
<evidence type="ECO:0000256" key="5">
    <source>
        <dbReference type="ARBA" id="ARBA00022679"/>
    </source>
</evidence>
<dbReference type="Pfam" id="PF00155">
    <property type="entry name" value="Aminotran_1_2"/>
    <property type="match status" value="1"/>
</dbReference>
<dbReference type="SUPFAM" id="SSF53383">
    <property type="entry name" value="PLP-dependent transferases"/>
    <property type="match status" value="1"/>
</dbReference>
<comment type="similarity">
    <text evidence="2">Belongs to the 14-3-3 family.</text>
</comment>